<proteinExistence type="predicted"/>
<organism evidence="1">
    <name type="scientific">Bifidobacterium breve</name>
    <dbReference type="NCBI Taxonomy" id="1685"/>
    <lineage>
        <taxon>Bacteria</taxon>
        <taxon>Bacillati</taxon>
        <taxon>Actinomycetota</taxon>
        <taxon>Actinomycetes</taxon>
        <taxon>Bifidobacteriales</taxon>
        <taxon>Bifidobacteriaceae</taxon>
        <taxon>Bifidobacterium</taxon>
    </lineage>
</organism>
<name>A0A0A0UVH5_BIFBR</name>
<accession>A0A0A0UVH5</accession>
<dbReference type="AlphaFoldDB" id="A0A0A0UVH5"/>
<gene>
    <name evidence="1" type="ORF">B7017_p0229</name>
</gene>
<evidence type="ECO:0000313" key="1">
    <source>
        <dbReference type="EMBL" id="AIW55278.1"/>
    </source>
</evidence>
<reference evidence="1" key="1">
    <citation type="journal article" date="2015" name="Appl. Environ. Microbiol.">
        <title>Discovery of a conjugative megaplasmid in Bifidobacterium breve.</title>
        <authorList>
            <person name="Bottacini F."/>
            <person name="O'Connell Motherway M."/>
            <person name="Casey E."/>
            <person name="McDonnell B."/>
            <person name="Mahony J."/>
            <person name="Ventura M."/>
            <person name="van Sinderen D."/>
        </authorList>
    </citation>
    <scope>NUCLEOTIDE SEQUENCE</scope>
    <source>
        <strain evidence="1">JCM 7017</strain>
        <plasmid evidence="1">megaplasmid pMP7017</plasmid>
    </source>
</reference>
<sequence>MNANETCEDSIHGPYEPDDVADHCGGCGIPLCEEHARKCPCCGRVNCTDCGEICEACWRLVCREHAKWNPEYAQYECPACYDRWDCGER</sequence>
<geneLocation type="plasmid" evidence="1">
    <name>megaplasmid pMP7017</name>
</geneLocation>
<dbReference type="EMBL" id="KM406416">
    <property type="protein sequence ID" value="AIW55278.1"/>
    <property type="molecule type" value="Genomic_DNA"/>
</dbReference>
<dbReference type="RefSeq" id="WP_077384857.1">
    <property type="nucleotide sequence ID" value="NZ_JAWWYB010000005.1"/>
</dbReference>
<keyword evidence="1" id="KW-0614">Plasmid</keyword>
<protein>
    <submittedName>
        <fullName evidence="1">DNA polymerase II, large subunit</fullName>
    </submittedName>
</protein>